<protein>
    <submittedName>
        <fullName evidence="1">Uncharacterized protein</fullName>
    </submittedName>
</protein>
<sequence length="567" mass="64854">MSSYSNADSDYDSDLAAQLEDGVFDKARARPYEVPVLQRIQSYWKQFAKSVRLPTPNDNPFDTAPPIPQVKVYFKWRVKKGHGCLTSKICITTLVKEFEQLHHAIRYGSGHRYTQREVFEVRKFIEDLSREGACTRAVEKPVALYVDVEEILRFLWCEDPYNWTHPRQIIQMTWYLLLASFYGLRPGKITESSHHWNSNEGILYKDVSLYLHRQEDKSLKYLLKINLRNRKHRRGVEGISQVITLYEEKEPNTHACPVRWFLYLALADDVFRDNINFDERCLSPTVTSVKFPIKQEKENLPVLRAMDGPGGKSISPNRLWNAANLSTALAALGRRCGYKDTVSPYSVRRGFANGIEGKTSAPKLRQLMGHSNDGILQAYLSQDVGIDAQNAIRGLPQDTARMDSCRSIGFARNKDAPMPWAGLIGLRQPPCPDEDVATVVTVKERKKKVKVFRQRLLSERRQRCFGGELEDCEQDDELLHVGPSRVLTKPIMEEIFRVDAARRQVKEVLWERKSTTHSHTFLLPVLIAMANPKPFVAAYPDMENPIDHGHCTSCSGHQVGTRKNTLL</sequence>
<dbReference type="AlphaFoldDB" id="A0A6A6J764"/>
<evidence type="ECO:0000313" key="1">
    <source>
        <dbReference type="EMBL" id="KAF2272252.1"/>
    </source>
</evidence>
<dbReference type="Proteomes" id="UP000800097">
    <property type="component" value="Unassembled WGS sequence"/>
</dbReference>
<dbReference type="GO" id="GO:0006310">
    <property type="term" value="P:DNA recombination"/>
    <property type="evidence" value="ECO:0007669"/>
    <property type="project" value="InterPro"/>
</dbReference>
<name>A0A6A6J764_WESOR</name>
<dbReference type="InterPro" id="IPR013762">
    <property type="entry name" value="Integrase-like_cat_sf"/>
</dbReference>
<accession>A0A6A6J764</accession>
<dbReference type="GeneID" id="54555996"/>
<dbReference type="OrthoDB" id="3943630at2759"/>
<dbReference type="GO" id="GO:0015074">
    <property type="term" value="P:DNA integration"/>
    <property type="evidence" value="ECO:0007669"/>
    <property type="project" value="InterPro"/>
</dbReference>
<dbReference type="EMBL" id="ML986524">
    <property type="protein sequence ID" value="KAF2272252.1"/>
    <property type="molecule type" value="Genomic_DNA"/>
</dbReference>
<dbReference type="GO" id="GO:0003677">
    <property type="term" value="F:DNA binding"/>
    <property type="evidence" value="ECO:0007669"/>
    <property type="project" value="InterPro"/>
</dbReference>
<keyword evidence="2" id="KW-1185">Reference proteome</keyword>
<dbReference type="Pfam" id="PF11917">
    <property type="entry name" value="DUF3435"/>
    <property type="match status" value="1"/>
</dbReference>
<dbReference type="PANTHER" id="PTHR37535">
    <property type="entry name" value="FLUG DOMAIN PROTEIN"/>
    <property type="match status" value="1"/>
</dbReference>
<dbReference type="RefSeq" id="XP_033649791.1">
    <property type="nucleotide sequence ID" value="XM_033802821.1"/>
</dbReference>
<gene>
    <name evidence="1" type="ORF">EI97DRAFT_504387</name>
</gene>
<reference evidence="1" key="1">
    <citation type="journal article" date="2020" name="Stud. Mycol.">
        <title>101 Dothideomycetes genomes: a test case for predicting lifestyles and emergence of pathogens.</title>
        <authorList>
            <person name="Haridas S."/>
            <person name="Albert R."/>
            <person name="Binder M."/>
            <person name="Bloem J."/>
            <person name="Labutti K."/>
            <person name="Salamov A."/>
            <person name="Andreopoulos B."/>
            <person name="Baker S."/>
            <person name="Barry K."/>
            <person name="Bills G."/>
            <person name="Bluhm B."/>
            <person name="Cannon C."/>
            <person name="Castanera R."/>
            <person name="Culley D."/>
            <person name="Daum C."/>
            <person name="Ezra D."/>
            <person name="Gonzalez J."/>
            <person name="Henrissat B."/>
            <person name="Kuo A."/>
            <person name="Liang C."/>
            <person name="Lipzen A."/>
            <person name="Lutzoni F."/>
            <person name="Magnuson J."/>
            <person name="Mondo S."/>
            <person name="Nolan M."/>
            <person name="Ohm R."/>
            <person name="Pangilinan J."/>
            <person name="Park H.-J."/>
            <person name="Ramirez L."/>
            <person name="Alfaro M."/>
            <person name="Sun H."/>
            <person name="Tritt A."/>
            <person name="Yoshinaga Y."/>
            <person name="Zwiers L.-H."/>
            <person name="Turgeon B."/>
            <person name="Goodwin S."/>
            <person name="Spatafora J."/>
            <person name="Crous P."/>
            <person name="Grigoriev I."/>
        </authorList>
    </citation>
    <scope>NUCLEOTIDE SEQUENCE</scope>
    <source>
        <strain evidence="1">CBS 379.55</strain>
    </source>
</reference>
<dbReference type="PANTHER" id="PTHR37535:SF4">
    <property type="entry name" value="FLUG DOMAIN-CONTAINING PROTEIN"/>
    <property type="match status" value="1"/>
</dbReference>
<dbReference type="InterPro" id="IPR021842">
    <property type="entry name" value="DUF3435"/>
</dbReference>
<dbReference type="Gene3D" id="1.10.443.10">
    <property type="entry name" value="Intergrase catalytic core"/>
    <property type="match status" value="1"/>
</dbReference>
<organism evidence="1 2">
    <name type="scientific">Westerdykella ornata</name>
    <dbReference type="NCBI Taxonomy" id="318751"/>
    <lineage>
        <taxon>Eukaryota</taxon>
        <taxon>Fungi</taxon>
        <taxon>Dikarya</taxon>
        <taxon>Ascomycota</taxon>
        <taxon>Pezizomycotina</taxon>
        <taxon>Dothideomycetes</taxon>
        <taxon>Pleosporomycetidae</taxon>
        <taxon>Pleosporales</taxon>
        <taxon>Sporormiaceae</taxon>
        <taxon>Westerdykella</taxon>
    </lineage>
</organism>
<evidence type="ECO:0000313" key="2">
    <source>
        <dbReference type="Proteomes" id="UP000800097"/>
    </source>
</evidence>
<proteinExistence type="predicted"/>